<dbReference type="CDD" id="cd03768">
    <property type="entry name" value="SR_ResInv"/>
    <property type="match status" value="1"/>
</dbReference>
<evidence type="ECO:0000256" key="1">
    <source>
        <dbReference type="ARBA" id="ARBA00009913"/>
    </source>
</evidence>
<name>A0ABY2X115_9RHOB</name>
<dbReference type="PANTHER" id="PTHR30461">
    <property type="entry name" value="DNA-INVERTASE FROM LAMBDOID PROPHAGE"/>
    <property type="match status" value="1"/>
</dbReference>
<proteinExistence type="inferred from homology"/>
<dbReference type="Gene3D" id="3.40.50.1390">
    <property type="entry name" value="Resolvase, N-terminal catalytic domain"/>
    <property type="match status" value="1"/>
</dbReference>
<dbReference type="InterPro" id="IPR050639">
    <property type="entry name" value="SSR_resolvase"/>
</dbReference>
<evidence type="ECO:0000256" key="3">
    <source>
        <dbReference type="ARBA" id="ARBA00023125"/>
    </source>
</evidence>
<dbReference type="InterPro" id="IPR036162">
    <property type="entry name" value="Resolvase-like_N_sf"/>
</dbReference>
<comment type="similarity">
    <text evidence="1">Belongs to the site-specific recombinase resolvase family.</text>
</comment>
<keyword evidence="3" id="KW-0238">DNA-binding</keyword>
<evidence type="ECO:0000256" key="4">
    <source>
        <dbReference type="ARBA" id="ARBA00023172"/>
    </source>
</evidence>
<dbReference type="SMART" id="SM00857">
    <property type="entry name" value="Resolvase"/>
    <property type="match status" value="1"/>
</dbReference>
<evidence type="ECO:0000259" key="6">
    <source>
        <dbReference type="PROSITE" id="PS51736"/>
    </source>
</evidence>
<dbReference type="Proteomes" id="UP001193035">
    <property type="component" value="Unassembled WGS sequence"/>
</dbReference>
<gene>
    <name evidence="7" type="ORF">FGK63_05240</name>
</gene>
<evidence type="ECO:0000256" key="5">
    <source>
        <dbReference type="PROSITE-ProRule" id="PRU10137"/>
    </source>
</evidence>
<protein>
    <submittedName>
        <fullName evidence="7">Recombinase family protein</fullName>
    </submittedName>
</protein>
<sequence length="214" mass="23662">MTKTVLYARVSTSEQTSEHQLAQARKAGFQIKDEDVITDHGTSGVNTKLSERENGKRLFDMLREGDTLVVRWVDRLGRNYADVTETIRHFMKKGVIIKTVINGLTFDGATQDPMQQAIRDAMIGFMAAQAEAQAQATKEAQRAGIDFHKATSPEKFKGRKPSFDRDLFEQVKALLDAGQGHSAIAKATGLNRNAVIRIAEDPAKAEASLARWGM</sequence>
<reference evidence="7 8" key="1">
    <citation type="submission" date="2019-05" db="EMBL/GenBank/DDBJ databases">
        <title>Ruegeria sp. nov., isolated from tidal flat.</title>
        <authorList>
            <person name="Kim W."/>
        </authorList>
    </citation>
    <scope>NUCLEOTIDE SEQUENCE [LARGE SCALE GENOMIC DNA]</scope>
    <source>
        <strain evidence="7 8">CAU 1488</strain>
    </source>
</reference>
<evidence type="ECO:0000313" key="7">
    <source>
        <dbReference type="EMBL" id="TMV08533.1"/>
    </source>
</evidence>
<dbReference type="PROSITE" id="PS00397">
    <property type="entry name" value="RECOMBINASES_1"/>
    <property type="match status" value="1"/>
</dbReference>
<dbReference type="EMBL" id="VCPD01000002">
    <property type="protein sequence ID" value="TMV08533.1"/>
    <property type="molecule type" value="Genomic_DNA"/>
</dbReference>
<keyword evidence="4" id="KW-0233">DNA recombination</keyword>
<organism evidence="7 8">
    <name type="scientific">Ruegeria sediminis</name>
    <dbReference type="NCBI Taxonomy" id="2583820"/>
    <lineage>
        <taxon>Bacteria</taxon>
        <taxon>Pseudomonadati</taxon>
        <taxon>Pseudomonadota</taxon>
        <taxon>Alphaproteobacteria</taxon>
        <taxon>Rhodobacterales</taxon>
        <taxon>Roseobacteraceae</taxon>
        <taxon>Ruegeria</taxon>
    </lineage>
</organism>
<feature type="domain" description="Resolvase/invertase-type recombinase catalytic" evidence="6">
    <location>
        <begin position="3"/>
        <end position="152"/>
    </location>
</feature>
<dbReference type="Gene3D" id="1.10.10.60">
    <property type="entry name" value="Homeodomain-like"/>
    <property type="match status" value="1"/>
</dbReference>
<dbReference type="PANTHER" id="PTHR30461:SF26">
    <property type="entry name" value="RESOLVASE HOMOLOG YNEB"/>
    <property type="match status" value="1"/>
</dbReference>
<comment type="caution">
    <text evidence="7">The sequence shown here is derived from an EMBL/GenBank/DDBJ whole genome shotgun (WGS) entry which is preliminary data.</text>
</comment>
<dbReference type="InterPro" id="IPR006119">
    <property type="entry name" value="Resolv_N"/>
</dbReference>
<evidence type="ECO:0000256" key="2">
    <source>
        <dbReference type="ARBA" id="ARBA00022908"/>
    </source>
</evidence>
<keyword evidence="2" id="KW-0229">DNA integration</keyword>
<dbReference type="PROSITE" id="PS51736">
    <property type="entry name" value="RECOMBINASES_3"/>
    <property type="match status" value="1"/>
</dbReference>
<dbReference type="PROSITE" id="PS00398">
    <property type="entry name" value="RECOMBINASES_2"/>
    <property type="match status" value="1"/>
</dbReference>
<evidence type="ECO:0000313" key="8">
    <source>
        <dbReference type="Proteomes" id="UP001193035"/>
    </source>
</evidence>
<dbReference type="RefSeq" id="WP_138840564.1">
    <property type="nucleotide sequence ID" value="NZ_VCPD01000002.1"/>
</dbReference>
<keyword evidence="8" id="KW-1185">Reference proteome</keyword>
<dbReference type="InterPro" id="IPR006118">
    <property type="entry name" value="Recombinase_CS"/>
</dbReference>
<accession>A0ABY2X115</accession>
<feature type="active site" description="O-(5'-phospho-DNA)-serine intermediate" evidence="5">
    <location>
        <position position="11"/>
    </location>
</feature>
<dbReference type="SUPFAM" id="SSF53041">
    <property type="entry name" value="Resolvase-like"/>
    <property type="match status" value="1"/>
</dbReference>
<dbReference type="Pfam" id="PF00239">
    <property type="entry name" value="Resolvase"/>
    <property type="match status" value="1"/>
</dbReference>